<gene>
    <name evidence="2" type="ORF">IED13_16210</name>
</gene>
<dbReference type="AlphaFoldDB" id="A0A927HZ63"/>
<sequence>MKIEYDAGTALSIMRGNPVRGWISGKPEKMAKERLTTGAYLAIEHKPKFKIDPSWPIFTMGSCFAREVENILMMRGLQLLLNGHGVPAEHFESWNEESGRGGGADRGQLSRGALNKYSVRSMTHELKRSLLGESYPDDGLIELAPGQWFDPQASGLRLLDRENAFANRKRLAAATAQIKQARVCFFTLGLTETWLDAETGIAMNAHPGPSWLQRMPERFRFVDYGYDATLADMEEIIGLIREHCHPEMRFVVTVSPVPFGATFKDADVIVANSASKSVLRAVAEELFRRHDFVDYFPSYEIVLNSPRPIAFQDDQLHIARDMVAHVMTTFENAYLAPQEQSQAA</sequence>
<evidence type="ECO:0000259" key="1">
    <source>
        <dbReference type="Pfam" id="PF08885"/>
    </source>
</evidence>
<feature type="domain" description="GSCFA" evidence="1">
    <location>
        <begin position="57"/>
        <end position="330"/>
    </location>
</feature>
<keyword evidence="3" id="KW-1185">Reference proteome</keyword>
<accession>A0A927HZ63</accession>
<comment type="caution">
    <text evidence="2">The sequence shown here is derived from an EMBL/GenBank/DDBJ whole genome shotgun (WGS) entry which is preliminary data.</text>
</comment>
<organism evidence="2 3">
    <name type="scientific">Bosea spartocytisi</name>
    <dbReference type="NCBI Taxonomy" id="2773451"/>
    <lineage>
        <taxon>Bacteria</taxon>
        <taxon>Pseudomonadati</taxon>
        <taxon>Pseudomonadota</taxon>
        <taxon>Alphaproteobacteria</taxon>
        <taxon>Hyphomicrobiales</taxon>
        <taxon>Boseaceae</taxon>
        <taxon>Bosea</taxon>
    </lineage>
</organism>
<evidence type="ECO:0000313" key="2">
    <source>
        <dbReference type="EMBL" id="MBD3847255.1"/>
    </source>
</evidence>
<dbReference type="EMBL" id="JACXWY010000009">
    <property type="protein sequence ID" value="MBD3847255.1"/>
    <property type="molecule type" value="Genomic_DNA"/>
</dbReference>
<dbReference type="Pfam" id="PF08885">
    <property type="entry name" value="GSCFA"/>
    <property type="match status" value="1"/>
</dbReference>
<proteinExistence type="predicted"/>
<name>A0A927HZ63_9HYPH</name>
<dbReference type="InterPro" id="IPR014982">
    <property type="entry name" value="GSCFA"/>
</dbReference>
<evidence type="ECO:0000313" key="3">
    <source>
        <dbReference type="Proteomes" id="UP000619295"/>
    </source>
</evidence>
<reference evidence="2" key="1">
    <citation type="submission" date="2020-09" db="EMBL/GenBank/DDBJ databases">
        <title>Bosea spartocytisi sp. nov. a root nodule endophyte of Spartocytisus supranubius in the high mountain ecosystem fo the Teide National Park (Canary Islands, Spain).</title>
        <authorList>
            <person name="Pulido-Suarez L."/>
            <person name="Peix A."/>
            <person name="Igual J.M."/>
            <person name="Socas-Perez N."/>
            <person name="Velazquez E."/>
            <person name="Flores-Felix J.D."/>
            <person name="Leon-Barrios M."/>
        </authorList>
    </citation>
    <scope>NUCLEOTIDE SEQUENCE</scope>
    <source>
        <strain evidence="2">SSUT16</strain>
    </source>
</reference>
<protein>
    <submittedName>
        <fullName evidence="2">GSCFA domain-containing protein</fullName>
    </submittedName>
</protein>
<dbReference type="RefSeq" id="WP_191124773.1">
    <property type="nucleotide sequence ID" value="NZ_JACXWY010000009.1"/>
</dbReference>
<dbReference type="Proteomes" id="UP000619295">
    <property type="component" value="Unassembled WGS sequence"/>
</dbReference>